<keyword evidence="1" id="KW-1133">Transmembrane helix</keyword>
<gene>
    <name evidence="2" type="ORF">H8L47_27205</name>
</gene>
<protein>
    <submittedName>
        <fullName evidence="2">Uncharacterized protein</fullName>
    </submittedName>
</protein>
<evidence type="ECO:0000256" key="1">
    <source>
        <dbReference type="SAM" id="Phobius"/>
    </source>
</evidence>
<dbReference type="Proteomes" id="UP000646911">
    <property type="component" value="Unassembled WGS sequence"/>
</dbReference>
<accession>A0ABR6ZHQ0</accession>
<dbReference type="EMBL" id="JACOFX010000027">
    <property type="protein sequence ID" value="MBC3911253.1"/>
    <property type="molecule type" value="Genomic_DNA"/>
</dbReference>
<name>A0ABR6ZHQ0_9BURK</name>
<proteinExistence type="predicted"/>
<keyword evidence="1" id="KW-0472">Membrane</keyword>
<feature type="transmembrane region" description="Helical" evidence="1">
    <location>
        <begin position="15"/>
        <end position="35"/>
    </location>
</feature>
<feature type="transmembrane region" description="Helical" evidence="1">
    <location>
        <begin position="41"/>
        <end position="63"/>
    </location>
</feature>
<evidence type="ECO:0000313" key="2">
    <source>
        <dbReference type="EMBL" id="MBC3911253.1"/>
    </source>
</evidence>
<comment type="caution">
    <text evidence="2">The sequence shown here is derived from an EMBL/GenBank/DDBJ whole genome shotgun (WGS) entry which is preliminary data.</text>
</comment>
<reference evidence="2 3" key="1">
    <citation type="submission" date="2020-08" db="EMBL/GenBank/DDBJ databases">
        <title>Novel species isolated from subtropical streams in China.</title>
        <authorList>
            <person name="Lu H."/>
        </authorList>
    </citation>
    <scope>NUCLEOTIDE SEQUENCE [LARGE SCALE GENOMIC DNA]</scope>
    <source>
        <strain evidence="2 3">NL8W</strain>
    </source>
</reference>
<evidence type="ECO:0000313" key="3">
    <source>
        <dbReference type="Proteomes" id="UP000646911"/>
    </source>
</evidence>
<keyword evidence="3" id="KW-1185">Reference proteome</keyword>
<organism evidence="2 3">
    <name type="scientific">Undibacterium umbellatum</name>
    <dbReference type="NCBI Taxonomy" id="2762300"/>
    <lineage>
        <taxon>Bacteria</taxon>
        <taxon>Pseudomonadati</taxon>
        <taxon>Pseudomonadota</taxon>
        <taxon>Betaproteobacteria</taxon>
        <taxon>Burkholderiales</taxon>
        <taxon>Oxalobacteraceae</taxon>
        <taxon>Undibacterium</taxon>
    </lineage>
</organism>
<keyword evidence="1" id="KW-0812">Transmembrane</keyword>
<sequence length="160" mass="17832">MSDYTPQLFALRQMLYRMLPLAAALLAFFLIYLLVGEMFSAIVLILATGGITLMYMGWFLSAWSKGLIDTPRRQWHVAFDNGMIKINAAWGATQIPLGAISSLTLVCDDNWDLIKGMEDQCLKLTLAKGWPIIIPGSAGNFEATLEAIKQHRQVEILLVN</sequence>
<dbReference type="RefSeq" id="WP_186956962.1">
    <property type="nucleotide sequence ID" value="NZ_JACOFX010000027.1"/>
</dbReference>